<dbReference type="RefSeq" id="WP_146798410.1">
    <property type="nucleotide sequence ID" value="NZ_BARC01000001.1"/>
</dbReference>
<accession>A0A511B2I6</accession>
<evidence type="ECO:0000256" key="1">
    <source>
        <dbReference type="ARBA" id="ARBA00004418"/>
    </source>
</evidence>
<dbReference type="PIRSF" id="PIRSF002741">
    <property type="entry name" value="MppA"/>
    <property type="match status" value="1"/>
</dbReference>
<feature type="domain" description="Solute-binding protein family 5" evidence="5">
    <location>
        <begin position="73"/>
        <end position="402"/>
    </location>
</feature>
<feature type="signal peptide" evidence="4">
    <location>
        <begin position="1"/>
        <end position="21"/>
    </location>
</feature>
<comment type="similarity">
    <text evidence="2">Belongs to the bacterial solute-binding protein 5 family.</text>
</comment>
<evidence type="ECO:0000313" key="6">
    <source>
        <dbReference type="EMBL" id="GEK94660.1"/>
    </source>
</evidence>
<evidence type="ECO:0000259" key="5">
    <source>
        <dbReference type="Pfam" id="PF00496"/>
    </source>
</evidence>
<organism evidence="6 7">
    <name type="scientific">Gluconobacter wancherniae NBRC 103581</name>
    <dbReference type="NCBI Taxonomy" id="656744"/>
    <lineage>
        <taxon>Bacteria</taxon>
        <taxon>Pseudomonadati</taxon>
        <taxon>Pseudomonadota</taxon>
        <taxon>Alphaproteobacteria</taxon>
        <taxon>Acetobacterales</taxon>
        <taxon>Acetobacteraceae</taxon>
        <taxon>Gluconobacter</taxon>
    </lineage>
</organism>
<dbReference type="EMBL" id="BJUZ01000004">
    <property type="protein sequence ID" value="GEK94660.1"/>
    <property type="molecule type" value="Genomic_DNA"/>
</dbReference>
<dbReference type="PANTHER" id="PTHR30290">
    <property type="entry name" value="PERIPLASMIC BINDING COMPONENT OF ABC TRANSPORTER"/>
    <property type="match status" value="1"/>
</dbReference>
<name>A0A511B2I6_9PROT</name>
<dbReference type="OrthoDB" id="9803988at2"/>
<keyword evidence="7" id="KW-1185">Reference proteome</keyword>
<dbReference type="InterPro" id="IPR030678">
    <property type="entry name" value="Peptide/Ni-bd"/>
</dbReference>
<dbReference type="InterPro" id="IPR039424">
    <property type="entry name" value="SBP_5"/>
</dbReference>
<protein>
    <submittedName>
        <fullName evidence="6">ABC transporter substrate-binding protein</fullName>
    </submittedName>
</protein>
<proteinExistence type="inferred from homology"/>
<dbReference type="GO" id="GO:0043190">
    <property type="term" value="C:ATP-binding cassette (ABC) transporter complex"/>
    <property type="evidence" value="ECO:0007669"/>
    <property type="project" value="InterPro"/>
</dbReference>
<dbReference type="Gene3D" id="3.10.105.10">
    <property type="entry name" value="Dipeptide-binding Protein, Domain 3"/>
    <property type="match status" value="1"/>
</dbReference>
<evidence type="ECO:0000256" key="2">
    <source>
        <dbReference type="ARBA" id="ARBA00005695"/>
    </source>
</evidence>
<evidence type="ECO:0000256" key="3">
    <source>
        <dbReference type="ARBA" id="ARBA00022729"/>
    </source>
</evidence>
<dbReference type="Gene3D" id="3.40.190.10">
    <property type="entry name" value="Periplasmic binding protein-like II"/>
    <property type="match status" value="1"/>
</dbReference>
<keyword evidence="3 4" id="KW-0732">Signal</keyword>
<dbReference type="GO" id="GO:0015833">
    <property type="term" value="P:peptide transport"/>
    <property type="evidence" value="ECO:0007669"/>
    <property type="project" value="TreeGrafter"/>
</dbReference>
<comment type="subcellular location">
    <subcellularLocation>
        <location evidence="1">Periplasm</location>
    </subcellularLocation>
</comment>
<feature type="chain" id="PRO_5021824747" evidence="4">
    <location>
        <begin position="22"/>
        <end position="496"/>
    </location>
</feature>
<evidence type="ECO:0000256" key="4">
    <source>
        <dbReference type="SAM" id="SignalP"/>
    </source>
</evidence>
<gene>
    <name evidence="6" type="ORF">GWA01_24300</name>
</gene>
<comment type="caution">
    <text evidence="6">The sequence shown here is derived from an EMBL/GenBank/DDBJ whole genome shotgun (WGS) entry which is preliminary data.</text>
</comment>
<evidence type="ECO:0000313" key="7">
    <source>
        <dbReference type="Proteomes" id="UP000321230"/>
    </source>
</evidence>
<dbReference type="Pfam" id="PF00496">
    <property type="entry name" value="SBP_bac_5"/>
    <property type="match status" value="1"/>
</dbReference>
<dbReference type="PANTHER" id="PTHR30290:SF38">
    <property type="entry name" value="D,D-DIPEPTIDE-BINDING PERIPLASMIC PROTEIN DDPA-RELATED"/>
    <property type="match status" value="1"/>
</dbReference>
<dbReference type="AlphaFoldDB" id="A0A511B2I6"/>
<dbReference type="InterPro" id="IPR000914">
    <property type="entry name" value="SBP_5_dom"/>
</dbReference>
<dbReference type="GO" id="GO:1904680">
    <property type="term" value="F:peptide transmembrane transporter activity"/>
    <property type="evidence" value="ECO:0007669"/>
    <property type="project" value="TreeGrafter"/>
</dbReference>
<reference evidence="6 7" key="1">
    <citation type="submission" date="2019-07" db="EMBL/GenBank/DDBJ databases">
        <title>Whole genome shotgun sequence of Gluconobacter wancherniae NBRC 103581.</title>
        <authorList>
            <person name="Hosoyama A."/>
            <person name="Uohara A."/>
            <person name="Ohji S."/>
            <person name="Ichikawa N."/>
        </authorList>
    </citation>
    <scope>NUCLEOTIDE SEQUENCE [LARGE SCALE GENOMIC DNA]</scope>
    <source>
        <strain evidence="6 7">NBRC 103581</strain>
    </source>
</reference>
<dbReference type="Proteomes" id="UP000321230">
    <property type="component" value="Unassembled WGS sequence"/>
</dbReference>
<dbReference type="SUPFAM" id="SSF53850">
    <property type="entry name" value="Periplasmic binding protein-like II"/>
    <property type="match status" value="1"/>
</dbReference>
<sequence length="496" mass="55024">MKRAVFLLVAAGLSLASQARAESPVPARDTLSIGVSIEPPGLDPSRSPSESIGTITYNNIYEGLTRLDRSGNVAPLLARAWTLSDDGRLYHFTLQENVHFHDGTPLTCDAVRFSLLRAKAADSTNPDRSVFTNITDVSCPDDGHADVRLRDAHGSFLYELAWNDASIFSPGSSGNNIHHPVGTGPFLFQEWQRGDHVLLARNPNYWGKPPVLKSVTFRFMPDPLAASNALLAGELDAYPSFPEREILGRFADAPELRVIRGSFPFKAILALNNGRRPFNDVRVRQAIAYAIDRKALLQAVSDGDGTVLQSHMAPNDPDYAPLPDRYPYNPERARELLKSAGVQPGTQVRLSFPPIGYARDTSELIAAYLEQVGIIVTLQPLEWPAWLSRVFGQGAFDMTVIAHTEPHDIGIYDRDTIYFHYHNPAFHDLFQRYEASSAPATRHALSVSMQSQLAQDEPNVFLYSVPRDTVMNRHIRGLWTDQQIAACPLADVYWAP</sequence>
<dbReference type="CDD" id="cd08494">
    <property type="entry name" value="PBP2_NikA_DppA_OppA_like_6"/>
    <property type="match status" value="1"/>
</dbReference>
<dbReference type="GO" id="GO:0030288">
    <property type="term" value="C:outer membrane-bounded periplasmic space"/>
    <property type="evidence" value="ECO:0007669"/>
    <property type="project" value="UniProtKB-ARBA"/>
</dbReference>